<organism evidence="2 3">
    <name type="scientific">Methylosinus trichosporium (strain ATCC 35070 / NCIMB 11131 / UNIQEM 75 / OB3b)</name>
    <dbReference type="NCBI Taxonomy" id="595536"/>
    <lineage>
        <taxon>Bacteria</taxon>
        <taxon>Pseudomonadati</taxon>
        <taxon>Pseudomonadota</taxon>
        <taxon>Alphaproteobacteria</taxon>
        <taxon>Hyphomicrobiales</taxon>
        <taxon>Methylocystaceae</taxon>
        <taxon>Methylosinus</taxon>
    </lineage>
</organism>
<sequence>MPQLLPERKKPPAPDKGDISLPNMFAPLGGGLAAAAVFAVLTKGTLAGLLLAHLAPLPLMIVALGFGLRQGATAALIAAGLLSIWPNPAFGLVYAGILAIPAILACYIALGAPFRGRELVAGNRAAIAVLGASVALAVAFSVAVIAASIYFGSFEEAINPLRAKAFLIIEDMFRGQDLGDRFDAARLSGVAAFAFPATIAGYALLIYSLNLWCAGKLVKASGLLSASWPDIAAEFTLPRPVAAVFVVAATLAAVGDLPGEIALIVAETLGLALALQGLAVAHMLLRTAKIGTVALLVAYFTIGLFGWPILLFTAVGVADAAFSFRARKRAAAQERRG</sequence>
<gene>
    <name evidence="2" type="ORF">CQW49_02010</name>
</gene>
<proteinExistence type="predicted"/>
<keyword evidence="1" id="KW-1133">Transmembrane helix</keyword>
<dbReference type="RefSeq" id="WP_065083550.1">
    <property type="nucleotide sequence ID" value="NZ_CP023737.1"/>
</dbReference>
<reference evidence="3" key="1">
    <citation type="submission" date="2017-10" db="EMBL/GenBank/DDBJ databases">
        <title>Completed PacBio SMRT sequence of Methylosinus trichosporium OB3b reveals presence of a third large plasmid.</title>
        <authorList>
            <person name="Charles T.C."/>
            <person name="Lynch M.D.J."/>
            <person name="Heil J.R."/>
            <person name="Cheng J."/>
        </authorList>
    </citation>
    <scope>NUCLEOTIDE SEQUENCE [LARGE SCALE GENOMIC DNA]</scope>
    <source>
        <strain evidence="3">OB3b</strain>
    </source>
</reference>
<dbReference type="Proteomes" id="UP000230709">
    <property type="component" value="Chromosome"/>
</dbReference>
<dbReference type="AlphaFoldDB" id="A0A2D2CVS6"/>
<dbReference type="KEGG" id="mtw:CQW49_02010"/>
<feature type="transmembrane region" description="Helical" evidence="1">
    <location>
        <begin position="126"/>
        <end position="151"/>
    </location>
</feature>
<keyword evidence="1" id="KW-0472">Membrane</keyword>
<name>A0A2D2CVS6_METT3</name>
<evidence type="ECO:0000313" key="3">
    <source>
        <dbReference type="Proteomes" id="UP000230709"/>
    </source>
</evidence>
<dbReference type="EMBL" id="CP023737">
    <property type="protein sequence ID" value="ATQ66805.1"/>
    <property type="molecule type" value="Genomic_DNA"/>
</dbReference>
<feature type="transmembrane region" description="Helical" evidence="1">
    <location>
        <begin position="190"/>
        <end position="214"/>
    </location>
</feature>
<accession>A0A2D2CVS6</accession>
<feature type="transmembrane region" description="Helical" evidence="1">
    <location>
        <begin position="261"/>
        <end position="281"/>
    </location>
</feature>
<dbReference type="STRING" id="595536.GCA_000178815_00542"/>
<dbReference type="Pfam" id="PF09991">
    <property type="entry name" value="DUF2232"/>
    <property type="match status" value="1"/>
</dbReference>
<evidence type="ECO:0000313" key="2">
    <source>
        <dbReference type="EMBL" id="ATQ66805.1"/>
    </source>
</evidence>
<feature type="transmembrane region" description="Helical" evidence="1">
    <location>
        <begin position="235"/>
        <end position="255"/>
    </location>
</feature>
<protein>
    <submittedName>
        <fullName evidence="2">DUF2232 domain-containing protein</fullName>
    </submittedName>
</protein>
<dbReference type="InterPro" id="IPR018710">
    <property type="entry name" value="DUF2232"/>
</dbReference>
<feature type="transmembrane region" description="Helical" evidence="1">
    <location>
        <begin position="293"/>
        <end position="318"/>
    </location>
</feature>
<keyword evidence="1" id="KW-0812">Transmembrane</keyword>
<keyword evidence="3" id="KW-1185">Reference proteome</keyword>
<evidence type="ECO:0000256" key="1">
    <source>
        <dbReference type="SAM" id="Phobius"/>
    </source>
</evidence>
<feature type="transmembrane region" description="Helical" evidence="1">
    <location>
        <begin position="91"/>
        <end position="114"/>
    </location>
</feature>